<keyword evidence="3" id="KW-0645">Protease</keyword>
<feature type="domain" description="CAAX prenyl protease 2/Lysostaphin resistance protein A-like" evidence="2">
    <location>
        <begin position="150"/>
        <end position="251"/>
    </location>
</feature>
<dbReference type="InterPro" id="IPR042150">
    <property type="entry name" value="MmRce1-like"/>
</dbReference>
<dbReference type="Proteomes" id="UP000662814">
    <property type="component" value="Chromosome"/>
</dbReference>
<feature type="transmembrane region" description="Helical" evidence="1">
    <location>
        <begin position="215"/>
        <end position="232"/>
    </location>
</feature>
<dbReference type="EMBL" id="CP061169">
    <property type="protein sequence ID" value="QPZ39454.1"/>
    <property type="molecule type" value="Genomic_DNA"/>
</dbReference>
<dbReference type="PANTHER" id="PTHR35797:SF1">
    <property type="entry name" value="PROTEASE"/>
    <property type="match status" value="1"/>
</dbReference>
<feature type="transmembrane region" description="Helical" evidence="1">
    <location>
        <begin position="94"/>
        <end position="120"/>
    </location>
</feature>
<dbReference type="InterPro" id="IPR003675">
    <property type="entry name" value="Rce1/LyrA-like_dom"/>
</dbReference>
<sequence length="305" mass="33274">MDTSTQTQLTQSHTRVPWSAVVVYTILACGLAWLVMLPLWLGDGLTDPNAMLLIGAMMFTPSIAALIVTFTMVRPAKKARYLGLVPFRPAWRNIVLFLGWPLVFLVLAFGAFFIGVLFGWTTPDWSASSLQTALGDDTTVAAYMAVSFAWLPLTILMSTVSAFGEELGWRGFLTSALAPLGFWKSAGIIGVIWGLWHAPIILLGYNFNRTDVTGLLWMCGFTLCVGVLLQWSRYWTGNVWPAAVGHGALNSVTSLTFLWLPAGFDSAFSTVLGAPGWIAMGIVIVVLALLKQPRRKLELTSPARS</sequence>
<feature type="transmembrane region" description="Helical" evidence="1">
    <location>
        <begin position="172"/>
        <end position="195"/>
    </location>
</feature>
<evidence type="ECO:0000313" key="4">
    <source>
        <dbReference type="Proteomes" id="UP000662814"/>
    </source>
</evidence>
<protein>
    <submittedName>
        <fullName evidence="3">CPBP family intramembrane metalloprotease</fullName>
    </submittedName>
</protein>
<dbReference type="Pfam" id="PF02517">
    <property type="entry name" value="Rce1-like"/>
    <property type="match status" value="1"/>
</dbReference>
<gene>
    <name evidence="3" type="ORF">HCR76_05175</name>
</gene>
<dbReference type="PANTHER" id="PTHR35797">
    <property type="entry name" value="PROTEASE-RELATED"/>
    <property type="match status" value="1"/>
</dbReference>
<keyword evidence="3" id="KW-0482">Metalloprotease</keyword>
<keyword evidence="4" id="KW-1185">Reference proteome</keyword>
<evidence type="ECO:0000256" key="1">
    <source>
        <dbReference type="SAM" id="Phobius"/>
    </source>
</evidence>
<evidence type="ECO:0000313" key="3">
    <source>
        <dbReference type="EMBL" id="QPZ39454.1"/>
    </source>
</evidence>
<organism evidence="3 4">
    <name type="scientific">Paramicrobacterium chengjingii</name>
    <dbReference type="NCBI Taxonomy" id="2769067"/>
    <lineage>
        <taxon>Bacteria</taxon>
        <taxon>Bacillati</taxon>
        <taxon>Actinomycetota</taxon>
        <taxon>Actinomycetes</taxon>
        <taxon>Micrococcales</taxon>
        <taxon>Microbacteriaceae</taxon>
        <taxon>Paramicrobacterium</taxon>
    </lineage>
</organism>
<feature type="transmembrane region" description="Helical" evidence="1">
    <location>
        <begin position="239"/>
        <end position="260"/>
    </location>
</feature>
<evidence type="ECO:0000259" key="2">
    <source>
        <dbReference type="Pfam" id="PF02517"/>
    </source>
</evidence>
<reference evidence="3 4" key="1">
    <citation type="submission" date="2020-12" db="EMBL/GenBank/DDBJ databases">
        <title>Microbacterium sp. HY060.</title>
        <authorList>
            <person name="Zhou J."/>
        </authorList>
    </citation>
    <scope>NUCLEOTIDE SEQUENCE [LARGE SCALE GENOMIC DNA]</scope>
    <source>
        <strain evidence="3 4">HY60</strain>
    </source>
</reference>
<accession>A0ABX6YLJ6</accession>
<keyword evidence="1" id="KW-1133">Transmembrane helix</keyword>
<dbReference type="GO" id="GO:0008237">
    <property type="term" value="F:metallopeptidase activity"/>
    <property type="evidence" value="ECO:0007669"/>
    <property type="project" value="UniProtKB-KW"/>
</dbReference>
<feature type="transmembrane region" description="Helical" evidence="1">
    <location>
        <begin position="140"/>
        <end position="160"/>
    </location>
</feature>
<keyword evidence="3" id="KW-0378">Hydrolase</keyword>
<proteinExistence type="predicted"/>
<keyword evidence="1" id="KW-0472">Membrane</keyword>
<feature type="transmembrane region" description="Helical" evidence="1">
    <location>
        <begin position="21"/>
        <end position="41"/>
    </location>
</feature>
<keyword evidence="1" id="KW-0812">Transmembrane</keyword>
<dbReference type="RefSeq" id="WP_166988858.1">
    <property type="nucleotide sequence ID" value="NZ_CP061169.1"/>
</dbReference>
<feature type="transmembrane region" description="Helical" evidence="1">
    <location>
        <begin position="266"/>
        <end position="290"/>
    </location>
</feature>
<name>A0ABX6YLJ6_9MICO</name>
<feature type="transmembrane region" description="Helical" evidence="1">
    <location>
        <begin position="53"/>
        <end position="73"/>
    </location>
</feature>